<evidence type="ECO:0000313" key="1">
    <source>
        <dbReference type="EMBL" id="KAH7854342.1"/>
    </source>
</evidence>
<sequence>MESNWFSTTLLSFSLLAALFLLLVISWTKAQNVTTKQRPPGPKGWPVIGNMYDIGTMPHQNLYKLRLKYGPVLWLKLGSVNTMVVQSAKAAAELFKYHDLAFCDRKVPDALTSWSYNQGSVAFGNYGTDWQILRKLCSAELLVKNRVNETASLRRKCIDNMTLWIEEDSKASRARGGLGEVDISRFLFYMAFNVVGNLMLSRDLLEPRSGEGHEFFDAMNKVMEWGGKPNVADFLPFLKWLDPMGIKKNMDRDMGRAMKIVAKYVKERVQQKKHSGTEKVNKKDFMDAILEYEGDGQGRLDKISERNATIIILEMFFAGSETTSSTVEWAMVELLRQPDSMRKVREEIARVIGPDKKVEEKNIDDLPYLVAVVKETLRLHPATPLLLPRNAMEDSNYMGYQIPKNTQVIVNAWAIGRDPESWDDPLSFKPERFLSKKIEYKGQNFELIPFGSGRRICPGFALAHRVVHLALASLIQSFDWEVSNSLTPGIMDMTERVGVTLRKLVPLKAIPKKRNTVKKE</sequence>
<protein>
    <submittedName>
        <fullName evidence="1">Uncharacterized protein</fullName>
    </submittedName>
</protein>
<organism evidence="1 2">
    <name type="scientific">Vaccinium darrowii</name>
    <dbReference type="NCBI Taxonomy" id="229202"/>
    <lineage>
        <taxon>Eukaryota</taxon>
        <taxon>Viridiplantae</taxon>
        <taxon>Streptophyta</taxon>
        <taxon>Embryophyta</taxon>
        <taxon>Tracheophyta</taxon>
        <taxon>Spermatophyta</taxon>
        <taxon>Magnoliopsida</taxon>
        <taxon>eudicotyledons</taxon>
        <taxon>Gunneridae</taxon>
        <taxon>Pentapetalae</taxon>
        <taxon>asterids</taxon>
        <taxon>Ericales</taxon>
        <taxon>Ericaceae</taxon>
        <taxon>Vaccinioideae</taxon>
        <taxon>Vaccinieae</taxon>
        <taxon>Vaccinium</taxon>
    </lineage>
</organism>
<reference evidence="1 2" key="1">
    <citation type="journal article" date="2021" name="Hortic Res">
        <title>High-quality reference genome and annotation aids understanding of berry development for evergreen blueberry (Vaccinium darrowii).</title>
        <authorList>
            <person name="Yu J."/>
            <person name="Hulse-Kemp A.M."/>
            <person name="Babiker E."/>
            <person name="Staton M."/>
        </authorList>
    </citation>
    <scope>NUCLEOTIDE SEQUENCE [LARGE SCALE GENOMIC DNA]</scope>
    <source>
        <strain evidence="2">cv. NJ 8807/NJ 8810</strain>
        <tissue evidence="1">Young leaf</tissue>
    </source>
</reference>
<dbReference type="EMBL" id="CM037161">
    <property type="protein sequence ID" value="KAH7854342.1"/>
    <property type="molecule type" value="Genomic_DNA"/>
</dbReference>
<accession>A0ACB7YLS7</accession>
<comment type="caution">
    <text evidence="1">The sequence shown here is derived from an EMBL/GenBank/DDBJ whole genome shotgun (WGS) entry which is preliminary data.</text>
</comment>
<proteinExistence type="predicted"/>
<gene>
    <name evidence="1" type="ORF">Vadar_012759</name>
</gene>
<evidence type="ECO:0000313" key="2">
    <source>
        <dbReference type="Proteomes" id="UP000828048"/>
    </source>
</evidence>
<name>A0ACB7YLS7_9ERIC</name>
<keyword evidence="2" id="KW-1185">Reference proteome</keyword>
<dbReference type="Proteomes" id="UP000828048">
    <property type="component" value="Chromosome 11"/>
</dbReference>